<name>A0A835UN56_VANPL</name>
<keyword evidence="7" id="KW-0150">Chloroplast</keyword>
<evidence type="ECO:0000256" key="6">
    <source>
        <dbReference type="ARBA" id="ARBA00023136"/>
    </source>
</evidence>
<comment type="similarity">
    <text evidence="2 7">Belongs to the Tic20 family.</text>
</comment>
<dbReference type="Proteomes" id="UP000639772">
    <property type="component" value="Chromosome 9"/>
</dbReference>
<dbReference type="InterPro" id="IPR005691">
    <property type="entry name" value="Tic20"/>
</dbReference>
<comment type="subcellular location">
    <subcellularLocation>
        <location evidence="1">Plastid</location>
        <location evidence="1">Chloroplast inner membrane</location>
        <topology evidence="1">Multi-pass membrane protein</topology>
    </subcellularLocation>
    <subcellularLocation>
        <location evidence="7">Plastid</location>
        <location evidence="7">Chloroplast membrane</location>
        <topology evidence="7">Multi-pass membrane protein</topology>
    </subcellularLocation>
</comment>
<comment type="caution">
    <text evidence="8">The sequence shown here is derived from an EMBL/GenBank/DDBJ whole genome shotgun (WGS) entry which is preliminary data.</text>
</comment>
<feature type="transmembrane region" description="Helical" evidence="7">
    <location>
        <begin position="164"/>
        <end position="187"/>
    </location>
</feature>
<keyword evidence="4" id="KW-1001">Plastid inner membrane</keyword>
<keyword evidence="7" id="KW-0934">Plastid</keyword>
<dbReference type="PANTHER" id="PTHR33510">
    <property type="entry name" value="PROTEIN TIC 20-II, CHLOROPLASTIC"/>
    <property type="match status" value="1"/>
</dbReference>
<evidence type="ECO:0000256" key="4">
    <source>
        <dbReference type="ARBA" id="ARBA00022780"/>
    </source>
</evidence>
<dbReference type="EMBL" id="JADCNM010000009">
    <property type="protein sequence ID" value="KAG0467812.1"/>
    <property type="molecule type" value="Genomic_DNA"/>
</dbReference>
<dbReference type="AlphaFoldDB" id="A0A835UN56"/>
<keyword evidence="6 7" id="KW-0472">Membrane</keyword>
<evidence type="ECO:0000256" key="7">
    <source>
        <dbReference type="RuleBase" id="RU367003"/>
    </source>
</evidence>
<proteinExistence type="inferred from homology"/>
<accession>A0A835UN56</accession>
<sequence length="275" mass="32076">MMFLECISITGWLTVEPKRFEAKFASMTPNFRIDSTPKAFSSVNILHRASHHSQGFLLQAIDKSVSNGLKSVLSGQIGCFPKTFPSLLQHRHSMPQRSLVTTKASSDVPSVLRYPPMTKKPRWWWRTLACIPYFMPLHETWMYAETAYHLHHFLENFEFLTYPFLRFLGTLPSWFLLAYFFAAYLGIVRRKEWPHFFRFHVVMGMLLEITLQVLGLISRWMPRAVYWGKIGMHMWAAIAFAYLFTVLECIRCALFGMYADVPFACDAAYIQIPYD</sequence>
<feature type="transmembrane region" description="Helical" evidence="7">
    <location>
        <begin position="199"/>
        <end position="218"/>
    </location>
</feature>
<organism evidence="8 9">
    <name type="scientific">Vanilla planifolia</name>
    <name type="common">Vanilla</name>
    <dbReference type="NCBI Taxonomy" id="51239"/>
    <lineage>
        <taxon>Eukaryota</taxon>
        <taxon>Viridiplantae</taxon>
        <taxon>Streptophyta</taxon>
        <taxon>Embryophyta</taxon>
        <taxon>Tracheophyta</taxon>
        <taxon>Spermatophyta</taxon>
        <taxon>Magnoliopsida</taxon>
        <taxon>Liliopsida</taxon>
        <taxon>Asparagales</taxon>
        <taxon>Orchidaceae</taxon>
        <taxon>Vanilloideae</taxon>
        <taxon>Vanilleae</taxon>
        <taxon>Vanilla</taxon>
    </lineage>
</organism>
<dbReference type="Pfam" id="PF16166">
    <property type="entry name" value="TIC20"/>
    <property type="match status" value="1"/>
</dbReference>
<evidence type="ECO:0000256" key="5">
    <source>
        <dbReference type="ARBA" id="ARBA00022989"/>
    </source>
</evidence>
<reference evidence="8 9" key="1">
    <citation type="journal article" date="2020" name="Nat. Food">
        <title>A phased Vanilla planifolia genome enables genetic improvement of flavour and production.</title>
        <authorList>
            <person name="Hasing T."/>
            <person name="Tang H."/>
            <person name="Brym M."/>
            <person name="Khazi F."/>
            <person name="Huang T."/>
            <person name="Chambers A.H."/>
        </authorList>
    </citation>
    <scope>NUCLEOTIDE SEQUENCE [LARGE SCALE GENOMIC DNA]</scope>
    <source>
        <tissue evidence="8">Leaf</tissue>
    </source>
</reference>
<evidence type="ECO:0000256" key="3">
    <source>
        <dbReference type="ARBA" id="ARBA00022692"/>
    </source>
</evidence>
<comment type="function">
    <text evidence="7">Involved in protein precursor import into chloroplasts.</text>
</comment>
<protein>
    <recommendedName>
        <fullName evidence="7">Protein TIC 20</fullName>
    </recommendedName>
</protein>
<evidence type="ECO:0000313" key="8">
    <source>
        <dbReference type="EMBL" id="KAG0467812.1"/>
    </source>
</evidence>
<dbReference type="OrthoDB" id="602284at2759"/>
<keyword evidence="3 7" id="KW-0812">Transmembrane</keyword>
<dbReference type="GO" id="GO:0009706">
    <property type="term" value="C:chloroplast inner membrane"/>
    <property type="evidence" value="ECO:0007669"/>
    <property type="project" value="UniProtKB-SubCell"/>
</dbReference>
<evidence type="ECO:0000256" key="2">
    <source>
        <dbReference type="ARBA" id="ARBA00009596"/>
    </source>
</evidence>
<dbReference type="NCBIfam" id="TIGR00994">
    <property type="entry name" value="3a0901s05TIC20"/>
    <property type="match status" value="1"/>
</dbReference>
<feature type="transmembrane region" description="Helical" evidence="7">
    <location>
        <begin position="230"/>
        <end position="250"/>
    </location>
</feature>
<gene>
    <name evidence="8" type="ORF">HPP92_017140</name>
</gene>
<evidence type="ECO:0000256" key="1">
    <source>
        <dbReference type="ARBA" id="ARBA00004478"/>
    </source>
</evidence>
<comment type="caution">
    <text evidence="7">Lacks conserved residue(s) required for the propagation of feature annotation.</text>
</comment>
<evidence type="ECO:0000313" key="9">
    <source>
        <dbReference type="Proteomes" id="UP000639772"/>
    </source>
</evidence>
<keyword evidence="5 7" id="KW-1133">Transmembrane helix</keyword>
<dbReference type="PANTHER" id="PTHR33510:SF9">
    <property type="entry name" value="HIT-TYPE ZINC FINGER FAMILY PROTEIN-RELATED"/>
    <property type="match status" value="1"/>
</dbReference>